<name>G2Y975_BOTF4</name>
<evidence type="ECO:0000313" key="1">
    <source>
        <dbReference type="EMBL" id="CCD49151.1"/>
    </source>
</evidence>
<sequence>MNRCRYPSPVPAALLQRTGHSIGQTKPPYSSGATGVVKNYNRDLATRKACYPHVDF</sequence>
<reference evidence="2" key="1">
    <citation type="journal article" date="2011" name="PLoS Genet.">
        <title>Genomic analysis of the necrotrophic fungal pathogens Sclerotinia sclerotiorum and Botrytis cinerea.</title>
        <authorList>
            <person name="Amselem J."/>
            <person name="Cuomo C.A."/>
            <person name="van Kan J.A."/>
            <person name="Viaud M."/>
            <person name="Benito E.P."/>
            <person name="Couloux A."/>
            <person name="Coutinho P.M."/>
            <person name="de Vries R.P."/>
            <person name="Dyer P.S."/>
            <person name="Fillinger S."/>
            <person name="Fournier E."/>
            <person name="Gout L."/>
            <person name="Hahn M."/>
            <person name="Kohn L."/>
            <person name="Lapalu N."/>
            <person name="Plummer K.M."/>
            <person name="Pradier J.M."/>
            <person name="Quevillon E."/>
            <person name="Sharon A."/>
            <person name="Simon A."/>
            <person name="ten Have A."/>
            <person name="Tudzynski B."/>
            <person name="Tudzynski P."/>
            <person name="Wincker P."/>
            <person name="Andrew M."/>
            <person name="Anthouard V."/>
            <person name="Beever R.E."/>
            <person name="Beffa R."/>
            <person name="Benoit I."/>
            <person name="Bouzid O."/>
            <person name="Brault B."/>
            <person name="Chen Z."/>
            <person name="Choquer M."/>
            <person name="Collemare J."/>
            <person name="Cotton P."/>
            <person name="Danchin E.G."/>
            <person name="Da Silva C."/>
            <person name="Gautier A."/>
            <person name="Giraud C."/>
            <person name="Giraud T."/>
            <person name="Gonzalez C."/>
            <person name="Grossetete S."/>
            <person name="Guldener U."/>
            <person name="Henrissat B."/>
            <person name="Howlett B.J."/>
            <person name="Kodira C."/>
            <person name="Kretschmer M."/>
            <person name="Lappartient A."/>
            <person name="Leroch M."/>
            <person name="Levis C."/>
            <person name="Mauceli E."/>
            <person name="Neuveglise C."/>
            <person name="Oeser B."/>
            <person name="Pearson M."/>
            <person name="Poulain J."/>
            <person name="Poussereau N."/>
            <person name="Quesneville H."/>
            <person name="Rascle C."/>
            <person name="Schumacher J."/>
            <person name="Segurens B."/>
            <person name="Sexton A."/>
            <person name="Silva E."/>
            <person name="Sirven C."/>
            <person name="Soanes D.M."/>
            <person name="Talbot N.J."/>
            <person name="Templeton M."/>
            <person name="Yandava C."/>
            <person name="Yarden O."/>
            <person name="Zeng Q."/>
            <person name="Rollins J.A."/>
            <person name="Lebrun M.H."/>
            <person name="Dickman M."/>
        </authorList>
    </citation>
    <scope>NUCLEOTIDE SEQUENCE [LARGE SCALE GENOMIC DNA]</scope>
    <source>
        <strain evidence="2">T4</strain>
    </source>
</reference>
<dbReference type="AlphaFoldDB" id="G2Y975"/>
<accession>G2Y975</accession>
<evidence type="ECO:0000313" key="2">
    <source>
        <dbReference type="Proteomes" id="UP000008177"/>
    </source>
</evidence>
<dbReference type="HOGENOM" id="CLU_3013937_0_0_1"/>
<gene>
    <name evidence="1" type="ORF">BofuT4_uP030270.1</name>
</gene>
<protein>
    <submittedName>
        <fullName evidence="1">Uncharacterized protein</fullName>
    </submittedName>
</protein>
<dbReference type="Proteomes" id="UP000008177">
    <property type="component" value="Unplaced contigs"/>
</dbReference>
<dbReference type="InParanoid" id="G2Y975"/>
<dbReference type="EMBL" id="FQ790300">
    <property type="protein sequence ID" value="CCD49151.1"/>
    <property type="molecule type" value="Genomic_DNA"/>
</dbReference>
<organism evidence="1 2">
    <name type="scientific">Botryotinia fuckeliana (strain T4)</name>
    <name type="common">Noble rot fungus</name>
    <name type="synonym">Botrytis cinerea</name>
    <dbReference type="NCBI Taxonomy" id="999810"/>
    <lineage>
        <taxon>Eukaryota</taxon>
        <taxon>Fungi</taxon>
        <taxon>Dikarya</taxon>
        <taxon>Ascomycota</taxon>
        <taxon>Pezizomycotina</taxon>
        <taxon>Leotiomycetes</taxon>
        <taxon>Helotiales</taxon>
        <taxon>Sclerotiniaceae</taxon>
        <taxon>Botrytis</taxon>
    </lineage>
</organism>
<proteinExistence type="predicted"/>